<feature type="region of interest" description="Disordered" evidence="2">
    <location>
        <begin position="21"/>
        <end position="105"/>
    </location>
</feature>
<feature type="region of interest" description="Disordered" evidence="2">
    <location>
        <begin position="640"/>
        <end position="680"/>
    </location>
</feature>
<feature type="domain" description="A-kinase anchor protein 2 C-terminal" evidence="3">
    <location>
        <begin position="506"/>
        <end position="799"/>
    </location>
</feature>
<feature type="region of interest" description="Disordered" evidence="2">
    <location>
        <begin position="350"/>
        <end position="373"/>
    </location>
</feature>
<dbReference type="InterPro" id="IPR042779">
    <property type="entry name" value="MISP/MISP3-like"/>
</dbReference>
<organism evidence="4 5">
    <name type="scientific">Anser cygnoides</name>
    <name type="common">Swan goose</name>
    <dbReference type="NCBI Taxonomy" id="8845"/>
    <lineage>
        <taxon>Eukaryota</taxon>
        <taxon>Metazoa</taxon>
        <taxon>Chordata</taxon>
        <taxon>Craniata</taxon>
        <taxon>Vertebrata</taxon>
        <taxon>Euteleostomi</taxon>
        <taxon>Archelosauria</taxon>
        <taxon>Archosauria</taxon>
        <taxon>Dinosauria</taxon>
        <taxon>Saurischia</taxon>
        <taxon>Theropoda</taxon>
        <taxon>Coelurosauria</taxon>
        <taxon>Aves</taxon>
        <taxon>Neognathae</taxon>
        <taxon>Galloanserae</taxon>
        <taxon>Anseriformes</taxon>
        <taxon>Anatidae</taxon>
        <taxon>Anserinae</taxon>
        <taxon>Anser</taxon>
    </lineage>
</organism>
<evidence type="ECO:0000313" key="4">
    <source>
        <dbReference type="Ensembl" id="ENSACDP00005016922.1"/>
    </source>
</evidence>
<name>A0A8B9E5S7_ANSCY</name>
<proteinExistence type="predicted"/>
<accession>A0A8B9E5S7</accession>
<dbReference type="PANTHER" id="PTHR18839:SF7">
    <property type="entry name" value="A-KINASE ANCHOR PROTEIN 2 C-TERMINAL DOMAIN-CONTAINING PROTEIN"/>
    <property type="match status" value="1"/>
</dbReference>
<sequence>MSPAEFLEFLHGAQAELIRATQPWAAPAAPTPHRRPAKPLPEDAAQAGATLGHGDPRADGSRTGQQDPALCSRPLQVSPEPEGDREAEQCPQPQEGGELDADSSQEMDRVTRHLVFQLPQTAHRHDHAPADGDDDVFGSFQYGSQKVENGYEWRTRLKSPSYFLDGGKDVWTPSPDRESRLEVVRSGSLYDLRAYRGERKPSRLYEDDEQEQYRILPPNISPEKAKELEDERREVIRGQVVRKSSTMAERWSSMDELSSINVGAGGQGEGKHKGTSTSSFAIYYDKPSSGRAATPVDPESIDREQINFAAARQQFLMLEKTNPGSLFSPGQQGTSPKPEAMTRISRQEWQSPETATKAERGYGDAGVPSQGRTDTTTYQVYNVSYRTPVKTEVYAQGRDEAGRLYPLGKTSSLTKASSRDDLDSGLGEMYAEGSAGYVSNGSVSGEAFNGLVDVRNSSSSPDKELKASNETPIEREIRRALEREENLWKERGIQRLTSSSELVEIQTKPLLSMHASPVPGRKGKDKSRASFYVQREIEQETKREEDLKRQGRLLGLYDRGTQQELDERKKVFEQEETPPPKPAPARRAEERRSWIHEEQSSSHSAGPAEDARAGRAVSTHTVILTRSQAAQPRLVLPAAERGRGEPLAHEHASASASRWAREESQGGRLPGSTQSPAGTGVLRKEYFSFPVWKPRFSFVDDMGTQSPLRREKGPDGEDGRDEQYTLRTWKPQTSMLIEEEIRSDLQREEELQEQRRRRQLIDGSSLVSNDGFSKEGSRSRHSSAASGASGSYSVSGSPVPIPASRQAGVLGLVSSFTPLRVAAPAPDSTDGLSPDLARSSPFEERRRRTKEDGKYAGQGAGAVPCSPTQGGSLQGMEHPGVLSASRVPRQDGDPTHGAGLAVLLAAQPGVTAALRAAAALQGKAGGAWSAARQVAAQARAQGPESRAGRHRAPFWLRGAAGSTFLGGLGVLPPGSARSRFTRVR</sequence>
<dbReference type="Proteomes" id="UP000694521">
    <property type="component" value="Unplaced"/>
</dbReference>
<dbReference type="Pfam" id="PF15304">
    <property type="entry name" value="AKAP2_C"/>
    <property type="match status" value="1"/>
</dbReference>
<feature type="compositionally biased region" description="Basic and acidic residues" evidence="2">
    <location>
        <begin position="708"/>
        <end position="724"/>
    </location>
</feature>
<feature type="region of interest" description="Disordered" evidence="2">
    <location>
        <begin position="513"/>
        <end position="618"/>
    </location>
</feature>
<dbReference type="Ensembl" id="ENSACDT00005020357.1">
    <property type="protein sequence ID" value="ENSACDP00005016922.1"/>
    <property type="gene ID" value="ENSACDG00005012371.1"/>
</dbReference>
<feature type="compositionally biased region" description="Low complexity" evidence="2">
    <location>
        <begin position="782"/>
        <end position="797"/>
    </location>
</feature>
<keyword evidence="5" id="KW-1185">Reference proteome</keyword>
<reference evidence="4" key="2">
    <citation type="submission" date="2025-09" db="UniProtKB">
        <authorList>
            <consortium name="Ensembl"/>
        </authorList>
    </citation>
    <scope>IDENTIFICATION</scope>
</reference>
<evidence type="ECO:0000259" key="3">
    <source>
        <dbReference type="Pfam" id="PF15304"/>
    </source>
</evidence>
<protein>
    <recommendedName>
        <fullName evidence="3">A-kinase anchor protein 2 C-terminal domain-containing protein</fullName>
    </recommendedName>
</protein>
<feature type="region of interest" description="Disordered" evidence="2">
    <location>
        <begin position="823"/>
        <end position="864"/>
    </location>
</feature>
<feature type="compositionally biased region" description="Basic and acidic residues" evidence="2">
    <location>
        <begin position="535"/>
        <end position="549"/>
    </location>
</feature>
<feature type="compositionally biased region" description="Basic and acidic residues" evidence="2">
    <location>
        <begin position="586"/>
        <end position="600"/>
    </location>
</feature>
<evidence type="ECO:0000256" key="2">
    <source>
        <dbReference type="SAM" id="MobiDB-lite"/>
    </source>
</evidence>
<dbReference type="InterPro" id="IPR029304">
    <property type="entry name" value="AKAP2_C"/>
</dbReference>
<dbReference type="AlphaFoldDB" id="A0A8B9E5S7"/>
<feature type="region of interest" description="Disordered" evidence="2">
    <location>
        <begin position="698"/>
        <end position="799"/>
    </location>
</feature>
<feature type="compositionally biased region" description="Basic and acidic residues" evidence="2">
    <location>
        <begin position="739"/>
        <end position="754"/>
    </location>
</feature>
<evidence type="ECO:0000256" key="1">
    <source>
        <dbReference type="ARBA" id="ARBA00023054"/>
    </source>
</evidence>
<evidence type="ECO:0000313" key="5">
    <source>
        <dbReference type="Proteomes" id="UP000694521"/>
    </source>
</evidence>
<keyword evidence="1" id="KW-0175">Coiled coil</keyword>
<reference evidence="4" key="1">
    <citation type="submission" date="2025-08" db="UniProtKB">
        <authorList>
            <consortium name="Ensembl"/>
        </authorList>
    </citation>
    <scope>IDENTIFICATION</scope>
</reference>
<dbReference type="PANTHER" id="PTHR18839">
    <property type="entry name" value="MITOTIC INTERACTOR AND SUBSTRATE OF PLK1 MISP FAMILY MEMBER"/>
    <property type="match status" value="1"/>
</dbReference>
<feature type="compositionally biased region" description="Basic and acidic residues" evidence="2">
    <location>
        <begin position="841"/>
        <end position="854"/>
    </location>
</feature>
<feature type="compositionally biased region" description="Basic and acidic residues" evidence="2">
    <location>
        <begin position="640"/>
        <end position="652"/>
    </location>
</feature>